<gene>
    <name evidence="1" type="ORF">KDK92_04300</name>
</gene>
<dbReference type="AlphaFoldDB" id="A0A9J6NWQ6"/>
<dbReference type="EMBL" id="JAGSOJ010000001">
    <property type="protein sequence ID" value="MCM1988951.1"/>
    <property type="molecule type" value="Genomic_DNA"/>
</dbReference>
<comment type="caution">
    <text evidence="1">The sequence shown here is derived from an EMBL/GenBank/DDBJ whole genome shotgun (WGS) entry which is preliminary data.</text>
</comment>
<reference evidence="1" key="2">
    <citation type="submission" date="2021-04" db="EMBL/GenBank/DDBJ databases">
        <authorList>
            <person name="Dong X."/>
        </authorList>
    </citation>
    <scope>NUCLEOTIDE SEQUENCE</scope>
    <source>
        <strain evidence="1">ZWT</strain>
    </source>
</reference>
<evidence type="ECO:0000313" key="1">
    <source>
        <dbReference type="EMBL" id="MCM1988951.1"/>
    </source>
</evidence>
<evidence type="ECO:0000313" key="2">
    <source>
        <dbReference type="Proteomes" id="UP001056429"/>
    </source>
</evidence>
<sequence length="227" mass="26422">MVNEQVKVYGKVTDFNGTPLSGAEVRLMNEKFEDIHVTYTDDQGRYKIKTEKGLYFHFYACKDYKVNYLEYWAGNIPIFEDMELNAQIDGLEIYSLTAFPVKRGFPQLMLYFRPMSLKRANELEEAGDMNFKEKTVDESLDIIDISPELTKEDIEVQVNGEKSEVYEVNKVSEYLSNGQATYSYLVHVSLNKDVNKFEYNKVHLSLFDRKTGERGEGSVFWKEEETV</sequence>
<dbReference type="GO" id="GO:0004180">
    <property type="term" value="F:carboxypeptidase activity"/>
    <property type="evidence" value="ECO:0007669"/>
    <property type="project" value="UniProtKB-KW"/>
</dbReference>
<proteinExistence type="predicted"/>
<protein>
    <submittedName>
        <fullName evidence="1">Carboxypeptidase regulatory-like domain-containing protein</fullName>
    </submittedName>
</protein>
<dbReference type="SUPFAM" id="SSF49464">
    <property type="entry name" value="Carboxypeptidase regulatory domain-like"/>
    <property type="match status" value="1"/>
</dbReference>
<organism evidence="1 2">
    <name type="scientific">Oceanirhabdus seepicola</name>
    <dbReference type="NCBI Taxonomy" id="2828781"/>
    <lineage>
        <taxon>Bacteria</taxon>
        <taxon>Bacillati</taxon>
        <taxon>Bacillota</taxon>
        <taxon>Clostridia</taxon>
        <taxon>Eubacteriales</taxon>
        <taxon>Clostridiaceae</taxon>
        <taxon>Oceanirhabdus</taxon>
    </lineage>
</organism>
<dbReference type="InterPro" id="IPR008969">
    <property type="entry name" value="CarboxyPept-like_regulatory"/>
</dbReference>
<keyword evidence="2" id="KW-1185">Reference proteome</keyword>
<keyword evidence="1" id="KW-0121">Carboxypeptidase</keyword>
<keyword evidence="1" id="KW-0378">Hydrolase</keyword>
<name>A0A9J6NWQ6_9CLOT</name>
<reference evidence="1" key="1">
    <citation type="journal article" date="2021" name="mSystems">
        <title>Bacteria and Archaea Synergistically Convert Glycine Betaine to Biogenic Methane in the Formosa Cold Seep of the South China Sea.</title>
        <authorList>
            <person name="Li L."/>
            <person name="Zhang W."/>
            <person name="Zhang S."/>
            <person name="Song L."/>
            <person name="Sun Q."/>
            <person name="Zhang H."/>
            <person name="Xiang H."/>
            <person name="Dong X."/>
        </authorList>
    </citation>
    <scope>NUCLEOTIDE SEQUENCE</scope>
    <source>
        <strain evidence="1">ZWT</strain>
    </source>
</reference>
<dbReference type="Gene3D" id="2.60.40.1120">
    <property type="entry name" value="Carboxypeptidase-like, regulatory domain"/>
    <property type="match status" value="1"/>
</dbReference>
<dbReference type="RefSeq" id="WP_250857817.1">
    <property type="nucleotide sequence ID" value="NZ_JAGSOJ010000001.1"/>
</dbReference>
<accession>A0A9J6NWQ6</accession>
<keyword evidence="1" id="KW-0645">Protease</keyword>
<dbReference type="Proteomes" id="UP001056429">
    <property type="component" value="Unassembled WGS sequence"/>
</dbReference>